<organism evidence="1">
    <name type="scientific">marine metagenome</name>
    <dbReference type="NCBI Taxonomy" id="408172"/>
    <lineage>
        <taxon>unclassified sequences</taxon>
        <taxon>metagenomes</taxon>
        <taxon>ecological metagenomes</taxon>
    </lineage>
</organism>
<sequence>MDLISNIKSHLDKVEKRKIEDKRKIKIGNIKGSFFIELLDKSCDILKAKNDYERTINELRRIYNNQRLEFANREELMRFARIEIYNYDDGGIKIELTDIFHDLDDYDKVHMLCQAIVKTLFDMGDQSFLLTSILYEFHKSIIKKRYKNINRDISFSKIIENVENNYLLYFDIRQHLKINNFYIIDKYSGSNDSIESYQFIFHKQNMNIVTHSYPPIHLSKVLLPINICAL</sequence>
<accession>A0A383A4R5</accession>
<name>A0A383A4R5_9ZZZZ</name>
<reference evidence="1" key="1">
    <citation type="submission" date="2018-05" db="EMBL/GenBank/DDBJ databases">
        <authorList>
            <person name="Lanie J.A."/>
            <person name="Ng W.-L."/>
            <person name="Kazmierczak K.M."/>
            <person name="Andrzejewski T.M."/>
            <person name="Davidsen T.M."/>
            <person name="Wayne K.J."/>
            <person name="Tettelin H."/>
            <person name="Glass J.I."/>
            <person name="Rusch D."/>
            <person name="Podicherti R."/>
            <person name="Tsui H.-C.T."/>
            <person name="Winkler M.E."/>
        </authorList>
    </citation>
    <scope>NUCLEOTIDE SEQUENCE</scope>
</reference>
<dbReference type="EMBL" id="UINC01189269">
    <property type="protein sequence ID" value="SVE02886.1"/>
    <property type="molecule type" value="Genomic_DNA"/>
</dbReference>
<proteinExistence type="predicted"/>
<protein>
    <submittedName>
        <fullName evidence="1">Uncharacterized protein</fullName>
    </submittedName>
</protein>
<evidence type="ECO:0000313" key="1">
    <source>
        <dbReference type="EMBL" id="SVE02886.1"/>
    </source>
</evidence>
<dbReference type="AlphaFoldDB" id="A0A383A4R5"/>
<feature type="non-terminal residue" evidence="1">
    <location>
        <position position="230"/>
    </location>
</feature>
<gene>
    <name evidence="1" type="ORF">METZ01_LOCUS455740</name>
</gene>